<reference evidence="1" key="1">
    <citation type="submission" date="2013-11" db="EMBL/GenBank/DDBJ databases">
        <title>Microbial diversity, functional groups and degradation webs in Northern and Southern Mediterranean and Red Sea marine crude oil polluted sites.</title>
        <authorList>
            <person name="Daffonchio D."/>
            <person name="Mapelli F."/>
            <person name="Ferrer M."/>
            <person name="Richter M."/>
            <person name="Cherif A."/>
            <person name="Malkawi H.I."/>
            <person name="Yakimov M.M."/>
            <person name="Abdel-Fattah Y.R."/>
            <person name="Blaghen M."/>
            <person name="Golyshin P.N."/>
            <person name="Kalogerakis N."/>
            <person name="Boon N."/>
            <person name="Magagnini M."/>
            <person name="Fava F."/>
        </authorList>
    </citation>
    <scope>NUCLEOTIDE SEQUENCE</scope>
</reference>
<accession>A0A1B6NUS1</accession>
<sequence>MYQQRIILCYTTFSAVSFKLGFAISASSTLTPNDVEKLESAIDSLPAKCRPIRHLFCQAEAKAQHRLTFVVRSVVAPSVRSLAFQNTTMYRKWFTPT</sequence>
<evidence type="ECO:0000313" key="1">
    <source>
        <dbReference type="EMBL" id="KTF06487.1"/>
    </source>
</evidence>
<name>A0A1B6NUS1_9ZZZZ</name>
<comment type="caution">
    <text evidence="1">The sequence shown here is derived from an EMBL/GenBank/DDBJ whole genome shotgun (WGS) entry which is preliminary data.</text>
</comment>
<protein>
    <submittedName>
        <fullName evidence="1">Uncharacterized protein</fullName>
    </submittedName>
</protein>
<dbReference type="EMBL" id="AYSL01001118">
    <property type="protein sequence ID" value="KTF06487.1"/>
    <property type="molecule type" value="Genomic_DNA"/>
</dbReference>
<dbReference type="AlphaFoldDB" id="A0A1B6NUS1"/>
<gene>
    <name evidence="1" type="ORF">MGSAQ_002017</name>
</gene>
<proteinExistence type="predicted"/>
<organism evidence="1">
    <name type="scientific">marine sediment metagenome</name>
    <dbReference type="NCBI Taxonomy" id="412755"/>
    <lineage>
        <taxon>unclassified sequences</taxon>
        <taxon>metagenomes</taxon>
        <taxon>ecological metagenomes</taxon>
    </lineage>
</organism>